<evidence type="ECO:0000256" key="1">
    <source>
        <dbReference type="SAM" id="SignalP"/>
    </source>
</evidence>
<dbReference type="AlphaFoldDB" id="A0A4T9T6N6"/>
<evidence type="ECO:0000313" key="4">
    <source>
        <dbReference type="Proteomes" id="UP000309454"/>
    </source>
</evidence>
<dbReference type="SUPFAM" id="SSF56524">
    <property type="entry name" value="Oxidoreductase molybdopterin-binding domain"/>
    <property type="match status" value="1"/>
</dbReference>
<evidence type="ECO:0000259" key="2">
    <source>
        <dbReference type="Pfam" id="PF00174"/>
    </source>
</evidence>
<dbReference type="SUPFAM" id="SSF81296">
    <property type="entry name" value="E set domains"/>
    <property type="match status" value="1"/>
</dbReference>
<sequence>MKHATGVKIFSCTMGASLVLGGIGAITPALAQQWGADAPACANGAITRNAVDYQKIANVSGSFSFTQDTLTPADEVFNLFGTAVTSMCAKPGYAFDKVAYEEYYLNVGGMVDKVHTVSLAELANMDEKQQQNMRCSCGMSPALSMANVTGVKVSDMVELAGVSPEANTITFKDKDGYGLPLPLSYVTEKEALLVYQIDGQQLPEGERLQVWIPDTVAKYFTRAVTDIELSVSDDLPPVEGPDAEYRAKVNILNTVNGTFKVGDMISFEGYADDCGNQVTAVEFSLDGGETWTAFDTTASGTDSWVYWHFDYVTEAEGIFKLDVRAVTDDGTVSPLASSMVFEVEE</sequence>
<feature type="signal peptide" evidence="1">
    <location>
        <begin position="1"/>
        <end position="31"/>
    </location>
</feature>
<evidence type="ECO:0000313" key="3">
    <source>
        <dbReference type="EMBL" id="TJW09970.1"/>
    </source>
</evidence>
<reference evidence="3 4" key="1">
    <citation type="submission" date="2019-04" db="EMBL/GenBank/DDBJ databases">
        <title>Microbes associate with the intestines of laboratory mice.</title>
        <authorList>
            <person name="Navarre W."/>
            <person name="Wong E."/>
            <person name="Huang K.C."/>
            <person name="Tropini C."/>
            <person name="Ng K."/>
            <person name="Yu B."/>
        </authorList>
    </citation>
    <scope>NUCLEOTIDE SEQUENCE [LARGE SCALE GENOMIC DNA]</scope>
    <source>
        <strain evidence="3 4">NM48_B13</strain>
    </source>
</reference>
<dbReference type="Gene3D" id="3.90.420.10">
    <property type="entry name" value="Oxidoreductase, molybdopterin-binding domain"/>
    <property type="match status" value="1"/>
</dbReference>
<gene>
    <name evidence="3" type="ORF">E5982_07805</name>
</gene>
<dbReference type="PANTHER" id="PTHR19372">
    <property type="entry name" value="SULFITE REDUCTASE"/>
    <property type="match status" value="1"/>
</dbReference>
<keyword evidence="4" id="KW-1185">Reference proteome</keyword>
<feature type="chain" id="PRO_5021017711" evidence="1">
    <location>
        <begin position="32"/>
        <end position="345"/>
    </location>
</feature>
<feature type="domain" description="Oxidoreductase molybdopterin-binding" evidence="2">
    <location>
        <begin position="98"/>
        <end position="231"/>
    </location>
</feature>
<accession>A0A4T9T6N6</accession>
<dbReference type="PANTHER" id="PTHR19372:SF7">
    <property type="entry name" value="SULFITE OXIDASE, MITOCHONDRIAL"/>
    <property type="match status" value="1"/>
</dbReference>
<dbReference type="GO" id="GO:0020037">
    <property type="term" value="F:heme binding"/>
    <property type="evidence" value="ECO:0007669"/>
    <property type="project" value="TreeGrafter"/>
</dbReference>
<dbReference type="InterPro" id="IPR036374">
    <property type="entry name" value="OxRdtase_Mopterin-bd_sf"/>
</dbReference>
<protein>
    <submittedName>
        <fullName evidence="3">Molybdopterin-binding protein</fullName>
    </submittedName>
</protein>
<keyword evidence="1" id="KW-0732">Signal</keyword>
<dbReference type="InterPro" id="IPR000572">
    <property type="entry name" value="OxRdtase_Mopterin-bd_dom"/>
</dbReference>
<dbReference type="GO" id="GO:0006790">
    <property type="term" value="P:sulfur compound metabolic process"/>
    <property type="evidence" value="ECO:0007669"/>
    <property type="project" value="TreeGrafter"/>
</dbReference>
<dbReference type="GO" id="GO:0008482">
    <property type="term" value="F:sulfite oxidase activity"/>
    <property type="evidence" value="ECO:0007669"/>
    <property type="project" value="TreeGrafter"/>
</dbReference>
<organism evidence="3 4">
    <name type="scientific">Parvibacter caecicola</name>
    <dbReference type="NCBI Taxonomy" id="747645"/>
    <lineage>
        <taxon>Bacteria</taxon>
        <taxon>Bacillati</taxon>
        <taxon>Actinomycetota</taxon>
        <taxon>Coriobacteriia</taxon>
        <taxon>Coriobacteriales</taxon>
        <taxon>Coriobacteriaceae</taxon>
        <taxon>Parvibacter</taxon>
    </lineage>
</organism>
<name>A0A4T9T6N6_9ACTN</name>
<dbReference type="OrthoDB" id="3171478at2"/>
<dbReference type="EMBL" id="SSTM01000005">
    <property type="protein sequence ID" value="TJW09970.1"/>
    <property type="molecule type" value="Genomic_DNA"/>
</dbReference>
<comment type="caution">
    <text evidence="3">The sequence shown here is derived from an EMBL/GenBank/DDBJ whole genome shotgun (WGS) entry which is preliminary data.</text>
</comment>
<proteinExistence type="predicted"/>
<dbReference type="Pfam" id="PF00174">
    <property type="entry name" value="Oxidored_molyb"/>
    <property type="match status" value="1"/>
</dbReference>
<dbReference type="Gene3D" id="2.60.40.650">
    <property type="match status" value="1"/>
</dbReference>
<dbReference type="InterPro" id="IPR014756">
    <property type="entry name" value="Ig_E-set"/>
</dbReference>
<dbReference type="GO" id="GO:0043546">
    <property type="term" value="F:molybdopterin cofactor binding"/>
    <property type="evidence" value="ECO:0007669"/>
    <property type="project" value="TreeGrafter"/>
</dbReference>
<dbReference type="Proteomes" id="UP000309454">
    <property type="component" value="Unassembled WGS sequence"/>
</dbReference>
<dbReference type="RefSeq" id="WP_136846032.1">
    <property type="nucleotide sequence ID" value="NZ_SSTM01000005.1"/>
</dbReference>